<dbReference type="PANTHER" id="PTHR46026">
    <property type="entry name" value="RHO-TYPE GUANINE NUCLEOTIDE EXCHANGE FACTOR, ISOFORM F"/>
    <property type="match status" value="1"/>
</dbReference>
<dbReference type="PRINTS" id="PR00499">
    <property type="entry name" value="P67PHOX"/>
</dbReference>
<keyword evidence="1 2" id="KW-0728">SH3 domain</keyword>
<feature type="non-terminal residue" evidence="5">
    <location>
        <position position="294"/>
    </location>
</feature>
<dbReference type="Proteomes" id="UP000001593">
    <property type="component" value="Unassembled WGS sequence"/>
</dbReference>
<organism evidence="5 6">
    <name type="scientific">Nematostella vectensis</name>
    <name type="common">Starlet sea anemone</name>
    <dbReference type="NCBI Taxonomy" id="45351"/>
    <lineage>
        <taxon>Eukaryota</taxon>
        <taxon>Metazoa</taxon>
        <taxon>Cnidaria</taxon>
        <taxon>Anthozoa</taxon>
        <taxon>Hexacorallia</taxon>
        <taxon>Actiniaria</taxon>
        <taxon>Edwardsiidae</taxon>
        <taxon>Nematostella</taxon>
    </lineage>
</organism>
<dbReference type="PhylomeDB" id="A7T2S0"/>
<dbReference type="CDD" id="cd11839">
    <property type="entry name" value="SH3_Intersectin_4"/>
    <property type="match status" value="1"/>
</dbReference>
<sequence>ECVALYTYNGEEGDLSFKEGDVIGITKDEGEWWEGRLRENYGLFPANYVKKKEAERKSTLSLNSLFCLFSEIATVVSPYTAIAADQLSLAPGQLIRVTRKDPSGWWEGELQARGKKRQSGIFPANHVKILAKGPGGSQSGSCTSTQQPPEGGNQVLAMFPYTAQKGDELTFYKGSVFNVMSKDGEWWKGELNGQVGMFPSNYVQSLGDLPASTKQWTGSFDAAILASMSDTERMRQNAIYELINSEQAYMDQLSLTLEVFYNPLAESGLLTANEMNTIFVNWKEIIHCNMKLLK</sequence>
<evidence type="ECO:0000256" key="1">
    <source>
        <dbReference type="ARBA" id="ARBA00022443"/>
    </source>
</evidence>
<keyword evidence="6" id="KW-1185">Reference proteome</keyword>
<dbReference type="Pfam" id="PF07653">
    <property type="entry name" value="SH3_2"/>
    <property type="match status" value="1"/>
</dbReference>
<dbReference type="InterPro" id="IPR035899">
    <property type="entry name" value="DBL_dom_sf"/>
</dbReference>
<accession>A7T2S0</accession>
<dbReference type="STRING" id="45351.A7T2S0"/>
<dbReference type="FunFam" id="2.30.30.40:FF:000072">
    <property type="entry name" value="Unconventional Myosin IB"/>
    <property type="match status" value="1"/>
</dbReference>
<dbReference type="InterPro" id="IPR036028">
    <property type="entry name" value="SH3-like_dom_sf"/>
</dbReference>
<evidence type="ECO:0000313" key="5">
    <source>
        <dbReference type="EMBL" id="EDO29744.1"/>
    </source>
</evidence>
<proteinExistence type="predicted"/>
<gene>
    <name evidence="5" type="ORF">NEMVEDRAFT_v1g143432</name>
</gene>
<dbReference type="eggNOG" id="KOG4305">
    <property type="taxonomic scope" value="Eukaryota"/>
</dbReference>
<feature type="domain" description="SH3" evidence="3">
    <location>
        <begin position="1"/>
        <end position="54"/>
    </location>
</feature>
<evidence type="ECO:0000256" key="2">
    <source>
        <dbReference type="PROSITE-ProRule" id="PRU00192"/>
    </source>
</evidence>
<dbReference type="Gene3D" id="1.20.900.10">
    <property type="entry name" value="Dbl homology (DH) domain"/>
    <property type="match status" value="1"/>
</dbReference>
<dbReference type="HOGENOM" id="CLU_948570_0_0_1"/>
<dbReference type="SUPFAM" id="SSF48065">
    <property type="entry name" value="DBL homology domain (DH-domain)"/>
    <property type="match status" value="1"/>
</dbReference>
<name>A7T2S0_NEMVE</name>
<evidence type="ECO:0000313" key="6">
    <source>
        <dbReference type="Proteomes" id="UP000001593"/>
    </source>
</evidence>
<dbReference type="PRINTS" id="PR00452">
    <property type="entry name" value="SH3DOMAIN"/>
</dbReference>
<dbReference type="PROSITE" id="PS50010">
    <property type="entry name" value="DH_2"/>
    <property type="match status" value="1"/>
</dbReference>
<dbReference type="EMBL" id="DS470314">
    <property type="protein sequence ID" value="EDO29744.1"/>
    <property type="molecule type" value="Genomic_DNA"/>
</dbReference>
<feature type="domain" description="DH" evidence="4">
    <location>
        <begin position="234"/>
        <end position="294"/>
    </location>
</feature>
<dbReference type="InterPro" id="IPR001452">
    <property type="entry name" value="SH3_domain"/>
</dbReference>
<dbReference type="GO" id="GO:0005085">
    <property type="term" value="F:guanyl-nucleotide exchange factor activity"/>
    <property type="evidence" value="ECO:0000318"/>
    <property type="project" value="GO_Central"/>
</dbReference>
<dbReference type="AlphaFoldDB" id="A7T2S0"/>
<dbReference type="Gene3D" id="2.30.30.40">
    <property type="entry name" value="SH3 Domains"/>
    <property type="match status" value="3"/>
</dbReference>
<dbReference type="PROSITE" id="PS50002">
    <property type="entry name" value="SH3"/>
    <property type="match status" value="3"/>
</dbReference>
<evidence type="ECO:0000259" key="3">
    <source>
        <dbReference type="PROSITE" id="PS50002"/>
    </source>
</evidence>
<dbReference type="Pfam" id="PF14604">
    <property type="entry name" value="SH3_9"/>
    <property type="match status" value="1"/>
</dbReference>
<dbReference type="InterPro" id="IPR000219">
    <property type="entry name" value="DH_dom"/>
</dbReference>
<dbReference type="OMA" id="HITEMAN"/>
<dbReference type="SUPFAM" id="SSF50044">
    <property type="entry name" value="SH3-domain"/>
    <property type="match status" value="3"/>
</dbReference>
<dbReference type="SMART" id="SM00326">
    <property type="entry name" value="SH3"/>
    <property type="match status" value="3"/>
</dbReference>
<reference evidence="5 6" key="1">
    <citation type="journal article" date="2007" name="Science">
        <title>Sea anemone genome reveals ancestral eumetazoan gene repertoire and genomic organization.</title>
        <authorList>
            <person name="Putnam N.H."/>
            <person name="Srivastava M."/>
            <person name="Hellsten U."/>
            <person name="Dirks B."/>
            <person name="Chapman J."/>
            <person name="Salamov A."/>
            <person name="Terry A."/>
            <person name="Shapiro H."/>
            <person name="Lindquist E."/>
            <person name="Kapitonov V.V."/>
            <person name="Jurka J."/>
            <person name="Genikhovich G."/>
            <person name="Grigoriev I.V."/>
            <person name="Lucas S.M."/>
            <person name="Steele R.E."/>
            <person name="Finnerty J.R."/>
            <person name="Technau U."/>
            <person name="Martindale M.Q."/>
            <person name="Rokhsar D.S."/>
        </authorList>
    </citation>
    <scope>NUCLEOTIDE SEQUENCE [LARGE SCALE GENOMIC DNA]</scope>
    <source>
        <strain evidence="6">CH2 X CH6</strain>
    </source>
</reference>
<dbReference type="eggNOG" id="KOG1029">
    <property type="taxonomic scope" value="Eukaryota"/>
</dbReference>
<evidence type="ECO:0000259" key="4">
    <source>
        <dbReference type="PROSITE" id="PS50010"/>
    </source>
</evidence>
<feature type="domain" description="SH3" evidence="3">
    <location>
        <begin position="68"/>
        <end position="132"/>
    </location>
</feature>
<dbReference type="PANTHER" id="PTHR46026:SF1">
    <property type="entry name" value="RHO-TYPE GUANINE NUCLEOTIDE EXCHANGE FACTOR, ISOFORM F"/>
    <property type="match status" value="1"/>
</dbReference>
<dbReference type="GO" id="GO:0005737">
    <property type="term" value="C:cytoplasm"/>
    <property type="evidence" value="ECO:0000318"/>
    <property type="project" value="GO_Central"/>
</dbReference>
<protein>
    <submittedName>
        <fullName evidence="5">Uncharacterized protein</fullName>
    </submittedName>
</protein>
<dbReference type="Pfam" id="PF00621">
    <property type="entry name" value="RhoGEF"/>
    <property type="match status" value="1"/>
</dbReference>
<dbReference type="Pfam" id="PF00018">
    <property type="entry name" value="SH3_1"/>
    <property type="match status" value="1"/>
</dbReference>
<feature type="domain" description="SH3" evidence="3">
    <location>
        <begin position="150"/>
        <end position="208"/>
    </location>
</feature>
<dbReference type="InParanoid" id="A7T2S0"/>